<name>A0ABP9FEU0_9ACTN</name>
<organism evidence="2 3">
    <name type="scientific">Tessaracoccus lubricantis</name>
    <dbReference type="NCBI Taxonomy" id="545543"/>
    <lineage>
        <taxon>Bacteria</taxon>
        <taxon>Bacillati</taxon>
        <taxon>Actinomycetota</taxon>
        <taxon>Actinomycetes</taxon>
        <taxon>Propionibacteriales</taxon>
        <taxon>Propionibacteriaceae</taxon>
        <taxon>Tessaracoccus</taxon>
    </lineage>
</organism>
<proteinExistence type="predicted"/>
<reference evidence="3" key="1">
    <citation type="journal article" date="2019" name="Int. J. Syst. Evol. Microbiol.">
        <title>The Global Catalogue of Microorganisms (GCM) 10K type strain sequencing project: providing services to taxonomists for standard genome sequencing and annotation.</title>
        <authorList>
            <consortium name="The Broad Institute Genomics Platform"/>
            <consortium name="The Broad Institute Genome Sequencing Center for Infectious Disease"/>
            <person name="Wu L."/>
            <person name="Ma J."/>
        </authorList>
    </citation>
    <scope>NUCLEOTIDE SEQUENCE [LARGE SCALE GENOMIC DNA]</scope>
    <source>
        <strain evidence="3">JCM 19125</strain>
    </source>
</reference>
<evidence type="ECO:0000256" key="1">
    <source>
        <dbReference type="SAM" id="Phobius"/>
    </source>
</evidence>
<comment type="caution">
    <text evidence="2">The sequence shown here is derived from an EMBL/GenBank/DDBJ whole genome shotgun (WGS) entry which is preliminary data.</text>
</comment>
<evidence type="ECO:0008006" key="4">
    <source>
        <dbReference type="Google" id="ProtNLM"/>
    </source>
</evidence>
<keyword evidence="1" id="KW-0812">Transmembrane</keyword>
<dbReference type="RefSeq" id="WP_345581537.1">
    <property type="nucleotide sequence ID" value="NZ_BAABLV010000024.1"/>
</dbReference>
<protein>
    <recommendedName>
        <fullName evidence="4">DUF3093 domain-containing protein</fullName>
    </recommendedName>
</protein>
<evidence type="ECO:0000313" key="3">
    <source>
        <dbReference type="Proteomes" id="UP001501521"/>
    </source>
</evidence>
<accession>A0ABP9FEU0</accession>
<dbReference type="EMBL" id="BAABLV010000024">
    <property type="protein sequence ID" value="GAA4898623.1"/>
    <property type="molecule type" value="Genomic_DNA"/>
</dbReference>
<feature type="transmembrane region" description="Helical" evidence="1">
    <location>
        <begin position="41"/>
        <end position="63"/>
    </location>
</feature>
<keyword evidence="1" id="KW-0472">Membrane</keyword>
<keyword evidence="1" id="KW-1133">Transmembrane helix</keyword>
<keyword evidence="3" id="KW-1185">Reference proteome</keyword>
<sequence length="146" mass="15782">MAETVYLIQPRPPVRAFAIAAVASLLGAVVLVAALSTGWHWAWALLGGLVMVAGLLLLVTAFMSMNRLAVQVTFDAEGYRVSGREVEGEGQWVDVTKVTQTQSGNRVTIHHGPERATYLMFPGNDPKQVDEVVADLRGRLRAVKGV</sequence>
<evidence type="ECO:0000313" key="2">
    <source>
        <dbReference type="EMBL" id="GAA4898623.1"/>
    </source>
</evidence>
<gene>
    <name evidence="2" type="ORF">GCM10025789_15750</name>
</gene>
<dbReference type="Proteomes" id="UP001501521">
    <property type="component" value="Unassembled WGS sequence"/>
</dbReference>
<feature type="transmembrane region" description="Helical" evidence="1">
    <location>
        <begin position="16"/>
        <end position="35"/>
    </location>
</feature>